<dbReference type="GO" id="GO:0042301">
    <property type="term" value="F:phosphate ion binding"/>
    <property type="evidence" value="ECO:0007669"/>
    <property type="project" value="UniProtKB-UniRule"/>
</dbReference>
<evidence type="ECO:0000313" key="14">
    <source>
        <dbReference type="EMBL" id="AAO35707.1"/>
    </source>
</evidence>
<dbReference type="NCBIfam" id="TIGR02136">
    <property type="entry name" value="ptsS_2"/>
    <property type="match status" value="1"/>
</dbReference>
<accession>Q895Y3</accession>
<organism evidence="14 15">
    <name type="scientific">Clostridium tetani (strain Massachusetts / E88)</name>
    <dbReference type="NCBI Taxonomy" id="212717"/>
    <lineage>
        <taxon>Bacteria</taxon>
        <taxon>Bacillati</taxon>
        <taxon>Bacillota</taxon>
        <taxon>Clostridia</taxon>
        <taxon>Eubacteriales</taxon>
        <taxon>Clostridiaceae</taxon>
        <taxon>Clostridium</taxon>
    </lineage>
</organism>
<sequence length="295" mass="32385">MEGFHMKKNNLKFLIVTLLIITTSIVFAACSGKNNSSKGEKIGTITSLGSTALKPLVEESAKKFKEKNPKVNINVQGGGSGAGISQVSEGTVEIGNSDVPAETKLKDKEKLKQLVDHKVCAIGFSVVTHKDVKVDNLTKEQIQGIFTGKYTNWKEVGGEDLQINVVNRPKSSGTRATFKDTIMGDENEKEGLGIVQDSSDAVSKSIQSTKGSISYLALSYLTEEKSQELKLLKIDNMEASKENIINKKYPFWSYEHMYTKGEAQGLVKEFLDYMTSDDNKAVVEKLGYIPMGNLK</sequence>
<dbReference type="EMBL" id="AE015927">
    <property type="protein sequence ID" value="AAO35707.1"/>
    <property type="molecule type" value="Genomic_DNA"/>
</dbReference>
<keyword evidence="11 12" id="KW-0449">Lipoprotein</keyword>
<dbReference type="GO" id="GO:0006817">
    <property type="term" value="P:phosphate ion transport"/>
    <property type="evidence" value="ECO:0007669"/>
    <property type="project" value="UniProtKB-UniRule"/>
</dbReference>
<evidence type="ECO:0000256" key="6">
    <source>
        <dbReference type="ARBA" id="ARBA00022475"/>
    </source>
</evidence>
<keyword evidence="8 12" id="KW-0732">Signal</keyword>
<comment type="similarity">
    <text evidence="3 12">Belongs to the PstS family.</text>
</comment>
<dbReference type="Gene3D" id="3.40.190.10">
    <property type="entry name" value="Periplasmic binding protein-like II"/>
    <property type="match status" value="2"/>
</dbReference>
<dbReference type="AlphaFoldDB" id="Q895Y3"/>
<name>Q895Y3_CLOTE</name>
<dbReference type="PROSITE" id="PS51257">
    <property type="entry name" value="PROKAR_LIPOPROTEIN"/>
    <property type="match status" value="1"/>
</dbReference>
<reference evidence="14 15" key="1">
    <citation type="journal article" date="2003" name="Proc. Natl. Acad. Sci. U.S.A.">
        <title>The genome sequence of Clostridium tetani, the causative agent of tetanus disease.</title>
        <authorList>
            <person name="Brueggemann H."/>
            <person name="Baumer S."/>
            <person name="Fricke W.F."/>
            <person name="Wiezer A."/>
            <person name="Liesegang H."/>
            <person name="Decker I."/>
            <person name="Herzberg C."/>
            <person name="Martinez-Arias R."/>
            <person name="Merkl R."/>
            <person name="Henne A."/>
            <person name="Gottschalk G."/>
        </authorList>
    </citation>
    <scope>NUCLEOTIDE SEQUENCE [LARGE SCALE GENOMIC DNA]</scope>
    <source>
        <strain evidence="15">Massachusetts / E88</strain>
    </source>
</reference>
<evidence type="ECO:0000256" key="12">
    <source>
        <dbReference type="RuleBase" id="RU367119"/>
    </source>
</evidence>
<keyword evidence="9" id="KW-0472">Membrane</keyword>
<keyword evidence="5 12" id="KW-0813">Transport</keyword>
<evidence type="ECO:0000256" key="7">
    <source>
        <dbReference type="ARBA" id="ARBA00022592"/>
    </source>
</evidence>
<dbReference type="PANTHER" id="PTHR30570:SF4">
    <property type="entry name" value="PHOSPHATE-BINDING PROTEIN PSTS 1"/>
    <property type="match status" value="1"/>
</dbReference>
<evidence type="ECO:0000256" key="1">
    <source>
        <dbReference type="ARBA" id="ARBA00002841"/>
    </source>
</evidence>
<proteinExistence type="inferred from homology"/>
<keyword evidence="10 12" id="KW-0564">Palmitate</keyword>
<evidence type="ECO:0000256" key="2">
    <source>
        <dbReference type="ARBA" id="ARBA00004193"/>
    </source>
</evidence>
<dbReference type="PANTHER" id="PTHR30570">
    <property type="entry name" value="PERIPLASMIC PHOSPHATE BINDING COMPONENT OF PHOSPHATE ABC TRANSPORTER"/>
    <property type="match status" value="1"/>
</dbReference>
<evidence type="ECO:0000256" key="9">
    <source>
        <dbReference type="ARBA" id="ARBA00023136"/>
    </source>
</evidence>
<evidence type="ECO:0000259" key="13">
    <source>
        <dbReference type="Pfam" id="PF12849"/>
    </source>
</evidence>
<keyword evidence="6 12" id="KW-1003">Cell membrane</keyword>
<dbReference type="HOGENOM" id="CLU_026228_5_0_9"/>
<dbReference type="InterPro" id="IPR011862">
    <property type="entry name" value="Phos-bd"/>
</dbReference>
<dbReference type="Proteomes" id="UP000001412">
    <property type="component" value="Chromosome"/>
</dbReference>
<dbReference type="GO" id="GO:0005886">
    <property type="term" value="C:plasma membrane"/>
    <property type="evidence" value="ECO:0007669"/>
    <property type="project" value="UniProtKB-SubCell"/>
</dbReference>
<evidence type="ECO:0000256" key="4">
    <source>
        <dbReference type="ARBA" id="ARBA00011529"/>
    </source>
</evidence>
<feature type="chain" id="PRO_5027146521" description="Phosphate-binding protein" evidence="12">
    <location>
        <begin position="29"/>
        <end position="295"/>
    </location>
</feature>
<feature type="signal peptide" evidence="12">
    <location>
        <begin position="1"/>
        <end position="28"/>
    </location>
</feature>
<evidence type="ECO:0000313" key="15">
    <source>
        <dbReference type="Proteomes" id="UP000001412"/>
    </source>
</evidence>
<dbReference type="InterPro" id="IPR024370">
    <property type="entry name" value="PBP_domain"/>
</dbReference>
<evidence type="ECO:0000256" key="11">
    <source>
        <dbReference type="ARBA" id="ARBA00023288"/>
    </source>
</evidence>
<dbReference type="STRING" id="212717.CTC_01132"/>
<keyword evidence="7 12" id="KW-0592">Phosphate transport</keyword>
<evidence type="ECO:0000256" key="5">
    <source>
        <dbReference type="ARBA" id="ARBA00022448"/>
    </source>
</evidence>
<evidence type="ECO:0000256" key="3">
    <source>
        <dbReference type="ARBA" id="ARBA00008725"/>
    </source>
</evidence>
<dbReference type="InterPro" id="IPR050811">
    <property type="entry name" value="Phosphate_ABC_transporter"/>
</dbReference>
<feature type="domain" description="PBP" evidence="13">
    <location>
        <begin position="37"/>
        <end position="278"/>
    </location>
</feature>
<keyword evidence="15" id="KW-1185">Reference proteome</keyword>
<comment type="function">
    <text evidence="1">Part of the ABC transporter complex PstSACB involved in phosphate import.</text>
</comment>
<comment type="subunit">
    <text evidence="4 12">The complex is composed of two ATP-binding proteins (PstB), two transmembrane proteins (PstC and PstA) and a solute-binding protein (PstS).</text>
</comment>
<dbReference type="Pfam" id="PF12849">
    <property type="entry name" value="PBP_like_2"/>
    <property type="match status" value="1"/>
</dbReference>
<gene>
    <name evidence="14" type="ordered locus">CTC_01132</name>
</gene>
<dbReference type="SUPFAM" id="SSF53850">
    <property type="entry name" value="Periplasmic binding protein-like II"/>
    <property type="match status" value="1"/>
</dbReference>
<dbReference type="KEGG" id="ctc:CTC_01132"/>
<comment type="subcellular location">
    <subcellularLocation>
        <location evidence="2 12">Cell membrane</location>
        <topology evidence="2 12">Lipid-anchor</topology>
    </subcellularLocation>
</comment>
<comment type="function">
    <text evidence="12">Involved in the system for phosphate transport across the cytoplasmic membrane.</text>
</comment>
<protein>
    <recommendedName>
        <fullName evidence="12">Phosphate-binding protein</fullName>
    </recommendedName>
</protein>
<evidence type="ECO:0000256" key="8">
    <source>
        <dbReference type="ARBA" id="ARBA00022729"/>
    </source>
</evidence>
<dbReference type="CDD" id="cd13653">
    <property type="entry name" value="PBP2_phosphate_like_1"/>
    <property type="match status" value="1"/>
</dbReference>
<evidence type="ECO:0000256" key="10">
    <source>
        <dbReference type="ARBA" id="ARBA00023139"/>
    </source>
</evidence>